<keyword evidence="2" id="KW-1185">Reference proteome</keyword>
<sequence length="41" mass="5030">MAEFCIKIAFLANKYLLYKVKVRWKFKAFFMTFFTGEKEKI</sequence>
<name>E6KY45_9PAST</name>
<organism evidence="1 2">
    <name type="scientific">Aggregatibacter segnis ATCC 33393</name>
    <dbReference type="NCBI Taxonomy" id="888057"/>
    <lineage>
        <taxon>Bacteria</taxon>
        <taxon>Pseudomonadati</taxon>
        <taxon>Pseudomonadota</taxon>
        <taxon>Gammaproteobacteria</taxon>
        <taxon>Pasteurellales</taxon>
        <taxon>Pasteurellaceae</taxon>
        <taxon>Aggregatibacter</taxon>
    </lineage>
</organism>
<dbReference type="HOGENOM" id="CLU_3264658_0_0_6"/>
<dbReference type="AlphaFoldDB" id="E6KY45"/>
<comment type="caution">
    <text evidence="1">The sequence shown here is derived from an EMBL/GenBank/DDBJ whole genome shotgun (WGS) entry which is preliminary data.</text>
</comment>
<evidence type="ECO:0000313" key="2">
    <source>
        <dbReference type="Proteomes" id="UP000032871"/>
    </source>
</evidence>
<accession>E6KY45</accession>
<protein>
    <submittedName>
        <fullName evidence="1">Uncharacterized protein</fullName>
    </submittedName>
</protein>
<reference evidence="1 2" key="1">
    <citation type="submission" date="2010-12" db="EMBL/GenBank/DDBJ databases">
        <authorList>
            <person name="Muzny D."/>
            <person name="Qin X."/>
            <person name="Deng J."/>
            <person name="Jiang H."/>
            <person name="Liu Y."/>
            <person name="Qu J."/>
            <person name="Song X.-Z."/>
            <person name="Zhang L."/>
            <person name="Thornton R."/>
            <person name="Coyle M."/>
            <person name="Francisco L."/>
            <person name="Jackson L."/>
            <person name="Javaid M."/>
            <person name="Korchina V."/>
            <person name="Kovar C."/>
            <person name="Mata R."/>
            <person name="Mathew T."/>
            <person name="Ngo R."/>
            <person name="Nguyen L."/>
            <person name="Nguyen N."/>
            <person name="Okwuonu G."/>
            <person name="Ongeri F."/>
            <person name="Pham C."/>
            <person name="Simmons D."/>
            <person name="Wilczek-Boney K."/>
            <person name="Hale W."/>
            <person name="Jakkamsetti A."/>
            <person name="Pham P."/>
            <person name="Ruth R."/>
            <person name="San Lucas F."/>
            <person name="Warren J."/>
            <person name="Zhang J."/>
            <person name="Zhao Z."/>
            <person name="Zhou C."/>
            <person name="Zhu D."/>
            <person name="Lee S."/>
            <person name="Bess C."/>
            <person name="Blankenburg K."/>
            <person name="Forbes L."/>
            <person name="Fu Q."/>
            <person name="Gubbala S."/>
            <person name="Hirani K."/>
            <person name="Jayaseelan J.C."/>
            <person name="Lara F."/>
            <person name="Munidasa M."/>
            <person name="Palculict T."/>
            <person name="Patil S."/>
            <person name="Pu L.-L."/>
            <person name="Saada N."/>
            <person name="Tang L."/>
            <person name="Weissenberger G."/>
            <person name="Zhu Y."/>
            <person name="Hemphill L."/>
            <person name="Shang Y."/>
            <person name="Youmans B."/>
            <person name="Ayvaz T."/>
            <person name="Ross M."/>
            <person name="Santibanez J."/>
            <person name="Aqrawi P."/>
            <person name="Gross S."/>
            <person name="Joshi V."/>
            <person name="Fowler G."/>
            <person name="Nazareth L."/>
            <person name="Reid J."/>
            <person name="Worley K."/>
            <person name="Petrosino J."/>
            <person name="Highlander S."/>
            <person name="Gibbs R."/>
        </authorList>
    </citation>
    <scope>NUCLEOTIDE SEQUENCE [LARGE SCALE GENOMIC DNA]</scope>
    <source>
        <strain evidence="1 2">ATCC 33393</strain>
    </source>
</reference>
<dbReference type="EMBL" id="AEPS01000005">
    <property type="protein sequence ID" value="EFU67758.1"/>
    <property type="molecule type" value="Genomic_DNA"/>
</dbReference>
<evidence type="ECO:0000313" key="1">
    <source>
        <dbReference type="EMBL" id="EFU67758.1"/>
    </source>
</evidence>
<proteinExistence type="predicted"/>
<dbReference type="Proteomes" id="UP000032871">
    <property type="component" value="Unassembled WGS sequence"/>
</dbReference>
<gene>
    <name evidence="1" type="ORF">HMPREF9064_1077</name>
</gene>